<keyword evidence="1" id="KW-0472">Membrane</keyword>
<keyword evidence="1" id="KW-0812">Transmembrane</keyword>
<evidence type="ECO:0000256" key="1">
    <source>
        <dbReference type="SAM" id="Phobius"/>
    </source>
</evidence>
<feature type="transmembrane region" description="Helical" evidence="1">
    <location>
        <begin position="76"/>
        <end position="93"/>
    </location>
</feature>
<reference evidence="3" key="1">
    <citation type="submission" date="2018-05" db="EMBL/GenBank/DDBJ databases">
        <authorList>
            <person name="Li Y."/>
        </authorList>
    </citation>
    <scope>NUCLEOTIDE SEQUENCE [LARGE SCALE GENOMIC DNA]</scope>
    <source>
        <strain evidence="3">sk1b4</strain>
    </source>
</reference>
<dbReference type="EMBL" id="QETB01000001">
    <property type="protein sequence ID" value="PWF27531.1"/>
    <property type="molecule type" value="Genomic_DNA"/>
</dbReference>
<gene>
    <name evidence="2" type="ORF">DD236_03905</name>
</gene>
<feature type="transmembrane region" description="Helical" evidence="1">
    <location>
        <begin position="105"/>
        <end position="125"/>
    </location>
</feature>
<accession>A0A2V1KCX9</accession>
<dbReference type="RefSeq" id="WP_109093031.1">
    <property type="nucleotide sequence ID" value="NZ_QETB01000001.1"/>
</dbReference>
<name>A0A2V1KCX9_9ACTO</name>
<organism evidence="2 3">
    <name type="scientific">Ancrocorticia populi</name>
    <dbReference type="NCBI Taxonomy" id="2175228"/>
    <lineage>
        <taxon>Bacteria</taxon>
        <taxon>Bacillati</taxon>
        <taxon>Actinomycetota</taxon>
        <taxon>Actinomycetes</taxon>
        <taxon>Actinomycetales</taxon>
        <taxon>Actinomycetaceae</taxon>
        <taxon>Ancrocorticia</taxon>
    </lineage>
</organism>
<keyword evidence="3" id="KW-1185">Reference proteome</keyword>
<dbReference type="AlphaFoldDB" id="A0A2V1KCX9"/>
<protein>
    <submittedName>
        <fullName evidence="2">Uncharacterized protein</fullName>
    </submittedName>
</protein>
<keyword evidence="1" id="KW-1133">Transmembrane helix</keyword>
<evidence type="ECO:0000313" key="2">
    <source>
        <dbReference type="EMBL" id="PWF27531.1"/>
    </source>
</evidence>
<proteinExistence type="predicted"/>
<sequence length="127" mass="13790">MKIAKRLGVLLLGLIQMLLPVGAAKYFAENTVPNYEMGDGFTTGLLIQAGIGAVWALVFVVLLFVARGLRGADRTWTLLLTIVVEAAGGWALWHFQPELIFTNPQLIMVLWGATIVSQLGALVALRK</sequence>
<feature type="transmembrane region" description="Helical" evidence="1">
    <location>
        <begin position="47"/>
        <end position="69"/>
    </location>
</feature>
<dbReference type="Proteomes" id="UP000245283">
    <property type="component" value="Unassembled WGS sequence"/>
</dbReference>
<evidence type="ECO:0000313" key="3">
    <source>
        <dbReference type="Proteomes" id="UP000245283"/>
    </source>
</evidence>
<comment type="caution">
    <text evidence="2">The sequence shown here is derived from an EMBL/GenBank/DDBJ whole genome shotgun (WGS) entry which is preliminary data.</text>
</comment>